<evidence type="ECO:0000256" key="1">
    <source>
        <dbReference type="SAM" id="SignalP"/>
    </source>
</evidence>
<feature type="chain" id="PRO_5001532473" description="RxLR effector protein" evidence="1">
    <location>
        <begin position="27"/>
        <end position="145"/>
    </location>
</feature>
<feature type="signal peptide" evidence="1">
    <location>
        <begin position="1"/>
        <end position="26"/>
    </location>
</feature>
<keyword evidence="3" id="KW-1185">Reference proteome</keyword>
<protein>
    <recommendedName>
        <fullName evidence="4">RxLR effector protein</fullName>
    </recommendedName>
</protein>
<accession>A0A024GKS2</accession>
<comment type="caution">
    <text evidence="2">The sequence shown here is derived from an EMBL/GenBank/DDBJ whole genome shotgun (WGS) entry which is preliminary data.</text>
</comment>
<dbReference type="EMBL" id="CAIX01000171">
    <property type="protein sequence ID" value="CCI47466.1"/>
    <property type="molecule type" value="Genomic_DNA"/>
</dbReference>
<evidence type="ECO:0000313" key="2">
    <source>
        <dbReference type="EMBL" id="CCI47466.1"/>
    </source>
</evidence>
<evidence type="ECO:0008006" key="4">
    <source>
        <dbReference type="Google" id="ProtNLM"/>
    </source>
</evidence>
<gene>
    <name evidence="2" type="ORF">BN9_084730</name>
</gene>
<organism evidence="2 3">
    <name type="scientific">Albugo candida</name>
    <dbReference type="NCBI Taxonomy" id="65357"/>
    <lineage>
        <taxon>Eukaryota</taxon>
        <taxon>Sar</taxon>
        <taxon>Stramenopiles</taxon>
        <taxon>Oomycota</taxon>
        <taxon>Peronosporomycetes</taxon>
        <taxon>Albuginales</taxon>
        <taxon>Albuginaceae</taxon>
        <taxon>Albugo</taxon>
    </lineage>
</organism>
<evidence type="ECO:0000313" key="3">
    <source>
        <dbReference type="Proteomes" id="UP000053237"/>
    </source>
</evidence>
<keyword evidence="1" id="KW-0732">Signal</keyword>
<reference evidence="2 3" key="1">
    <citation type="submission" date="2012-05" db="EMBL/GenBank/DDBJ databases">
        <title>Recombination and specialization in a pathogen metapopulation.</title>
        <authorList>
            <person name="Gardiner A."/>
            <person name="Kemen E."/>
            <person name="Schultz-Larsen T."/>
            <person name="MacLean D."/>
            <person name="Van Oosterhout C."/>
            <person name="Jones J.D.G."/>
        </authorList>
    </citation>
    <scope>NUCLEOTIDE SEQUENCE [LARGE SCALE GENOMIC DNA]</scope>
    <source>
        <strain evidence="2 3">Ac Nc2</strain>
    </source>
</reference>
<dbReference type="AlphaFoldDB" id="A0A024GKS2"/>
<dbReference type="InParanoid" id="A0A024GKS2"/>
<dbReference type="Proteomes" id="UP000053237">
    <property type="component" value="Unassembled WGS sequence"/>
</dbReference>
<proteinExistence type="predicted"/>
<sequence length="145" mass="16702">MAHTNSMIKTISTTVLLVIFSTLTTQKNFQSPLEAPEGYCESLRCHVHPGDKDEVKSVIDQLKGRQGLPSYDRLMDIIDEKMEYFKFANPTISLLIRNFFPEKSRAGILYCARKSIYCGNRVYERLDDSDAMYWFVLAVCSCQKR</sequence>
<name>A0A024GKS2_9STRA</name>